<protein>
    <recommendedName>
        <fullName evidence="4">DUF2304 domain-containing protein</fullName>
    </recommendedName>
</protein>
<feature type="transmembrane region" description="Helical" evidence="1">
    <location>
        <begin position="68"/>
        <end position="87"/>
    </location>
</feature>
<dbReference type="Proteomes" id="UP000176846">
    <property type="component" value="Unassembled WGS sequence"/>
</dbReference>
<evidence type="ECO:0000313" key="3">
    <source>
        <dbReference type="Proteomes" id="UP000176846"/>
    </source>
</evidence>
<dbReference type="Pfam" id="PF10066">
    <property type="entry name" value="DUF2304"/>
    <property type="match status" value="1"/>
</dbReference>
<keyword evidence="1" id="KW-0472">Membrane</keyword>
<organism evidence="2 3">
    <name type="scientific">Candidatus Uhrbacteria bacterium RIFCSPLOWO2_01_FULL_47_25</name>
    <dbReference type="NCBI Taxonomy" id="1802402"/>
    <lineage>
        <taxon>Bacteria</taxon>
        <taxon>Candidatus Uhriibacteriota</taxon>
    </lineage>
</organism>
<feature type="transmembrane region" description="Helical" evidence="1">
    <location>
        <begin position="6"/>
        <end position="23"/>
    </location>
</feature>
<reference evidence="2 3" key="1">
    <citation type="journal article" date="2016" name="Nat. Commun.">
        <title>Thousands of microbial genomes shed light on interconnected biogeochemical processes in an aquifer system.</title>
        <authorList>
            <person name="Anantharaman K."/>
            <person name="Brown C.T."/>
            <person name="Hug L.A."/>
            <person name="Sharon I."/>
            <person name="Castelle C.J."/>
            <person name="Probst A.J."/>
            <person name="Thomas B.C."/>
            <person name="Singh A."/>
            <person name="Wilkins M.J."/>
            <person name="Karaoz U."/>
            <person name="Brodie E.L."/>
            <person name="Williams K.H."/>
            <person name="Hubbard S.S."/>
            <person name="Banfield J.F."/>
        </authorList>
    </citation>
    <scope>NUCLEOTIDE SEQUENCE [LARGE SCALE GENOMIC DNA]</scope>
</reference>
<accession>A0A1F7UPQ0</accession>
<proteinExistence type="predicted"/>
<dbReference type="InterPro" id="IPR019277">
    <property type="entry name" value="DUF2304"/>
</dbReference>
<feature type="transmembrane region" description="Helical" evidence="1">
    <location>
        <begin position="35"/>
        <end position="53"/>
    </location>
</feature>
<dbReference type="EMBL" id="MGEK01000039">
    <property type="protein sequence ID" value="OGL80280.1"/>
    <property type="molecule type" value="Genomic_DNA"/>
</dbReference>
<name>A0A1F7UPQ0_9BACT</name>
<sequence>MITIQLIGVVVGLGAIHLTYLYYKRANFTKKEVLLWSTIWLTFIFVSIFPNSVRPVVGYLGLQRPMDLIMLIAFIVLFLLSFHNYAVTHRQERRLEEFVRKAALANFKKNQ</sequence>
<keyword evidence="1" id="KW-1133">Transmembrane helix</keyword>
<keyword evidence="1" id="KW-0812">Transmembrane</keyword>
<evidence type="ECO:0008006" key="4">
    <source>
        <dbReference type="Google" id="ProtNLM"/>
    </source>
</evidence>
<evidence type="ECO:0000256" key="1">
    <source>
        <dbReference type="SAM" id="Phobius"/>
    </source>
</evidence>
<evidence type="ECO:0000313" key="2">
    <source>
        <dbReference type="EMBL" id="OGL80280.1"/>
    </source>
</evidence>
<comment type="caution">
    <text evidence="2">The sequence shown here is derived from an EMBL/GenBank/DDBJ whole genome shotgun (WGS) entry which is preliminary data.</text>
</comment>
<gene>
    <name evidence="2" type="ORF">A2936_02845</name>
</gene>
<dbReference type="AlphaFoldDB" id="A0A1F7UPQ0"/>